<dbReference type="Pfam" id="PF10545">
    <property type="entry name" value="MADF_DNA_bdg"/>
    <property type="match status" value="1"/>
</dbReference>
<dbReference type="InterPro" id="IPR006578">
    <property type="entry name" value="MADF-dom"/>
</dbReference>
<name>A0A8I6SHF4_CIMLE</name>
<evidence type="ECO:0000313" key="4">
    <source>
        <dbReference type="Proteomes" id="UP000494040"/>
    </source>
</evidence>
<dbReference type="PANTHER" id="PTHR21505">
    <property type="entry name" value="MADF DOMAIN-CONTAINING PROTEIN-RELATED"/>
    <property type="match status" value="1"/>
</dbReference>
<reference evidence="3" key="1">
    <citation type="submission" date="2022-01" db="UniProtKB">
        <authorList>
            <consortium name="EnsemblMetazoa"/>
        </authorList>
    </citation>
    <scope>IDENTIFICATION</scope>
</reference>
<dbReference type="OMA" id="WDPKHPL"/>
<feature type="compositionally biased region" description="Basic and acidic residues" evidence="1">
    <location>
        <begin position="169"/>
        <end position="181"/>
    </location>
</feature>
<feature type="region of interest" description="Disordered" evidence="1">
    <location>
        <begin position="144"/>
        <end position="188"/>
    </location>
</feature>
<dbReference type="GeneID" id="106673737"/>
<dbReference type="AlphaFoldDB" id="A0A8I6SHF4"/>
<dbReference type="PANTHER" id="PTHR21505:SF8">
    <property type="entry name" value="DPT-YFP REPRESSOR BY OVEREXPRESSION, ISOFORM D-RELATED"/>
    <property type="match status" value="1"/>
</dbReference>
<organism evidence="3 4">
    <name type="scientific">Cimex lectularius</name>
    <name type="common">Bed bug</name>
    <name type="synonym">Acanthia lectularia</name>
    <dbReference type="NCBI Taxonomy" id="79782"/>
    <lineage>
        <taxon>Eukaryota</taxon>
        <taxon>Metazoa</taxon>
        <taxon>Ecdysozoa</taxon>
        <taxon>Arthropoda</taxon>
        <taxon>Hexapoda</taxon>
        <taxon>Insecta</taxon>
        <taxon>Pterygota</taxon>
        <taxon>Neoptera</taxon>
        <taxon>Paraneoptera</taxon>
        <taxon>Hemiptera</taxon>
        <taxon>Heteroptera</taxon>
        <taxon>Panheteroptera</taxon>
        <taxon>Cimicomorpha</taxon>
        <taxon>Cimicidae</taxon>
        <taxon>Cimex</taxon>
    </lineage>
</organism>
<keyword evidence="4" id="KW-1185">Reference proteome</keyword>
<dbReference type="RefSeq" id="XP_014261434.1">
    <property type="nucleotide sequence ID" value="XM_014405948.2"/>
</dbReference>
<dbReference type="KEGG" id="clec:106673737"/>
<proteinExistence type="predicted"/>
<evidence type="ECO:0000259" key="2">
    <source>
        <dbReference type="PROSITE" id="PS51029"/>
    </source>
</evidence>
<sequence length="312" mass="35613">MDWPNETVLDFLEMYEAEPIIWNASLPNHKNRDEVFDAWKRIESKMGHQFSVTDLKKKKDSLMASFRTCLKKIRESVKSGARGDDVYKPNWFAFAKMAGFLRDKDTPRGILNSEAIQYENDERKPDLPQNSDFPEIREFTNASTQTDAIAMPSGPEDSFKNPPTKKRKFSEETDLRKKTDNGDSTLQSACNKPAMERSVCDIYGELVAAKLKALDESRRDICMHRIDNVMFEMKMNTSKASDNDSYNTINQMLVPSPSTTHHCFPPQQESYQQTAMTQSANRTADITTADNSEDVQNHGVAQICKRCNLNLK</sequence>
<dbReference type="SMART" id="SM00595">
    <property type="entry name" value="MADF"/>
    <property type="match status" value="1"/>
</dbReference>
<evidence type="ECO:0000313" key="3">
    <source>
        <dbReference type="EnsemblMetazoa" id="XP_014261434.1"/>
    </source>
</evidence>
<dbReference type="PROSITE" id="PS51029">
    <property type="entry name" value="MADF"/>
    <property type="match status" value="1"/>
</dbReference>
<dbReference type="EnsemblMetazoa" id="XM_014405948.2">
    <property type="protein sequence ID" value="XP_014261434.1"/>
    <property type="gene ID" value="LOC106673737"/>
</dbReference>
<accession>A0A8I6SHF4</accession>
<feature type="domain" description="MADF" evidence="2">
    <location>
        <begin position="10"/>
        <end position="106"/>
    </location>
</feature>
<dbReference type="OrthoDB" id="6628055at2759"/>
<protein>
    <recommendedName>
        <fullName evidence="2">MADF domain-containing protein</fullName>
    </recommendedName>
</protein>
<evidence type="ECO:0000256" key="1">
    <source>
        <dbReference type="SAM" id="MobiDB-lite"/>
    </source>
</evidence>
<dbReference type="Proteomes" id="UP000494040">
    <property type="component" value="Unassembled WGS sequence"/>
</dbReference>